<sequence length="280" mass="30700">MAEIYIILGLAMNLLAGYSGLLSLSQAAFYGIGAYTTTVLLVYFGYSFPAVLAMSVIINVIACIPVIVFSIRFRDLFFVLATLAWQVIVFTVLYNWISVTNGPYGIGGIPKPVVFGYAFESLPHFSFLAGVVCVFVLLFFYGLHQSPLSRYFQGVRDDQLAMLSFGKKPGYYKAIAVSISSGASAIAGALFASYYSYIDPTSFTLNESILIISIVLIGGLGTMRGSVAGALFYVLLPEVLRFVNVPDAVASNLRMMIYALILILMVLFRPYGFFGNYRFE</sequence>
<dbReference type="GO" id="GO:0005886">
    <property type="term" value="C:plasma membrane"/>
    <property type="evidence" value="ECO:0007669"/>
    <property type="project" value="UniProtKB-SubCell"/>
</dbReference>
<dbReference type="GO" id="GO:0015658">
    <property type="term" value="F:branched-chain amino acid transmembrane transporter activity"/>
    <property type="evidence" value="ECO:0007669"/>
    <property type="project" value="InterPro"/>
</dbReference>
<dbReference type="KEGG" id="cpb:Cphamn1_0698"/>
<feature type="transmembrane region" description="Helical" evidence="6">
    <location>
        <begin position="76"/>
        <end position="97"/>
    </location>
</feature>
<dbReference type="Pfam" id="PF02653">
    <property type="entry name" value="BPD_transp_2"/>
    <property type="match status" value="1"/>
</dbReference>
<dbReference type="PANTHER" id="PTHR30482">
    <property type="entry name" value="HIGH-AFFINITY BRANCHED-CHAIN AMINO ACID TRANSPORT SYSTEM PERMEASE"/>
    <property type="match status" value="1"/>
</dbReference>
<feature type="transmembrane region" description="Helical" evidence="6">
    <location>
        <begin position="125"/>
        <end position="143"/>
    </location>
</feature>
<organism evidence="7">
    <name type="scientific">Chlorobium phaeobacteroides (strain BS1)</name>
    <dbReference type="NCBI Taxonomy" id="331678"/>
    <lineage>
        <taxon>Bacteria</taxon>
        <taxon>Pseudomonadati</taxon>
        <taxon>Chlorobiota</taxon>
        <taxon>Chlorobiia</taxon>
        <taxon>Chlorobiales</taxon>
        <taxon>Chlorobiaceae</taxon>
        <taxon>Chlorobium/Pelodictyon group</taxon>
        <taxon>Chlorobium</taxon>
    </lineage>
</organism>
<dbReference type="HOGENOM" id="CLU_031365_1_2_10"/>
<keyword evidence="4 6" id="KW-1133">Transmembrane helix</keyword>
<feature type="transmembrane region" description="Helical" evidence="6">
    <location>
        <begin position="209"/>
        <end position="236"/>
    </location>
</feature>
<evidence type="ECO:0000256" key="2">
    <source>
        <dbReference type="ARBA" id="ARBA00022475"/>
    </source>
</evidence>
<feature type="transmembrane region" description="Helical" evidence="6">
    <location>
        <begin position="257"/>
        <end position="274"/>
    </location>
</feature>
<evidence type="ECO:0000313" key="7">
    <source>
        <dbReference type="EMBL" id="ACE03656.1"/>
    </source>
</evidence>
<evidence type="ECO:0000256" key="3">
    <source>
        <dbReference type="ARBA" id="ARBA00022692"/>
    </source>
</evidence>
<reference evidence="7" key="1">
    <citation type="submission" date="2008-06" db="EMBL/GenBank/DDBJ databases">
        <title>Complete sequence of Chlorobium phaeobacteroides BS1.</title>
        <authorList>
            <consortium name="US DOE Joint Genome Institute"/>
            <person name="Lucas S."/>
            <person name="Copeland A."/>
            <person name="Lapidus A."/>
            <person name="Glavina del Rio T."/>
            <person name="Dalin E."/>
            <person name="Tice H."/>
            <person name="Bruce D."/>
            <person name="Goodwin L."/>
            <person name="Pitluck S."/>
            <person name="Schmutz J."/>
            <person name="Larimer F."/>
            <person name="Land M."/>
            <person name="Hauser L."/>
            <person name="Kyrpides N."/>
            <person name="Ovchinnikova G."/>
            <person name="Li T."/>
            <person name="Liu Z."/>
            <person name="Zhao F."/>
            <person name="Overmann J."/>
            <person name="Bryant D.A."/>
            <person name="Richardson P."/>
        </authorList>
    </citation>
    <scope>NUCLEOTIDE SEQUENCE [LARGE SCALE GENOMIC DNA]</scope>
    <source>
        <strain evidence="7">BS1</strain>
    </source>
</reference>
<evidence type="ECO:0000256" key="6">
    <source>
        <dbReference type="SAM" id="Phobius"/>
    </source>
</evidence>
<comment type="subcellular location">
    <subcellularLocation>
        <location evidence="1">Cell membrane</location>
        <topology evidence="1">Multi-pass membrane protein</topology>
    </subcellularLocation>
</comment>
<dbReference type="AlphaFoldDB" id="B3ENC6"/>
<accession>B3ENC6</accession>
<dbReference type="OrthoDB" id="9789927at2"/>
<dbReference type="InterPro" id="IPR043428">
    <property type="entry name" value="LivM-like"/>
</dbReference>
<keyword evidence="5 6" id="KW-0472">Membrane</keyword>
<evidence type="ECO:0000256" key="1">
    <source>
        <dbReference type="ARBA" id="ARBA00004651"/>
    </source>
</evidence>
<evidence type="ECO:0000256" key="5">
    <source>
        <dbReference type="ARBA" id="ARBA00023136"/>
    </source>
</evidence>
<dbReference type="PANTHER" id="PTHR30482:SF20">
    <property type="entry name" value="HIGH-AFFINITY BRANCHED-CHAIN AMINO ACID TRANSPORT SYSTEM PERMEASE PROTEIN LIVM"/>
    <property type="match status" value="1"/>
</dbReference>
<evidence type="ECO:0000256" key="4">
    <source>
        <dbReference type="ARBA" id="ARBA00022989"/>
    </source>
</evidence>
<dbReference type="STRING" id="331678.Cphamn1_0698"/>
<dbReference type="EMBL" id="CP001101">
    <property type="protein sequence ID" value="ACE03656.1"/>
    <property type="molecule type" value="Genomic_DNA"/>
</dbReference>
<gene>
    <name evidence="7" type="ordered locus">Cphamn1_0698</name>
</gene>
<dbReference type="CDD" id="cd06581">
    <property type="entry name" value="TM_PBP1_LivM_like"/>
    <property type="match status" value="1"/>
</dbReference>
<feature type="transmembrane region" description="Helical" evidence="6">
    <location>
        <begin position="43"/>
        <end position="69"/>
    </location>
</feature>
<keyword evidence="2" id="KW-1003">Cell membrane</keyword>
<dbReference type="InterPro" id="IPR001851">
    <property type="entry name" value="ABC_transp_permease"/>
</dbReference>
<protein>
    <submittedName>
        <fullName evidence="7">Inner-membrane translocator</fullName>
    </submittedName>
</protein>
<keyword evidence="3 6" id="KW-0812">Transmembrane</keyword>
<name>B3ENC6_CHLPB</name>
<proteinExistence type="predicted"/>
<dbReference type="eggNOG" id="COG4177">
    <property type="taxonomic scope" value="Bacteria"/>
</dbReference>
<feature type="transmembrane region" description="Helical" evidence="6">
    <location>
        <begin position="171"/>
        <end position="197"/>
    </location>
</feature>